<sequence>MDTKQNTGALAVLAKLAKKVIVCNTHETPETPRPTIQRIYMQDECEYTTTPTTAFKCTKGRRLNFNDSKLLEELYEEDESDYDDDETTPKRGRISLQSLGQIFCEWTLFGFDQTKDGRKTAKEEKEQRFDKTNDFMSFKQEPLTT</sequence>
<evidence type="ECO:0000313" key="2">
    <source>
        <dbReference type="EMBL" id="JAI28161.1"/>
    </source>
</evidence>
<dbReference type="EMBL" id="GDHF01024153">
    <property type="protein sequence ID" value="JAI28161.1"/>
    <property type="molecule type" value="Transcribed_RNA"/>
</dbReference>
<organism evidence="2">
    <name type="scientific">Bactrocera latifrons</name>
    <name type="common">Malaysian fruit fly</name>
    <name type="synonym">Chaetodacus latifrons</name>
    <dbReference type="NCBI Taxonomy" id="174628"/>
    <lineage>
        <taxon>Eukaryota</taxon>
        <taxon>Metazoa</taxon>
        <taxon>Ecdysozoa</taxon>
        <taxon>Arthropoda</taxon>
        <taxon>Hexapoda</taxon>
        <taxon>Insecta</taxon>
        <taxon>Pterygota</taxon>
        <taxon>Neoptera</taxon>
        <taxon>Endopterygota</taxon>
        <taxon>Diptera</taxon>
        <taxon>Brachycera</taxon>
        <taxon>Muscomorpha</taxon>
        <taxon>Tephritoidea</taxon>
        <taxon>Tephritidae</taxon>
        <taxon>Bactrocera</taxon>
        <taxon>Bactrocera</taxon>
    </lineage>
</organism>
<name>A0A0K8UNI1_BACLA</name>
<reference evidence="2" key="1">
    <citation type="submission" date="2015-06" db="EMBL/GenBank/DDBJ databases">
        <authorList>
            <person name="Hoefler B.C."/>
            <person name="Straight P.D."/>
        </authorList>
    </citation>
    <scope>NUCLEOTIDE SEQUENCE</scope>
</reference>
<gene>
    <name evidence="2" type="ORF">c0_g1_i1</name>
</gene>
<dbReference type="AlphaFoldDB" id="A0A0K8UNI1"/>
<feature type="region of interest" description="Disordered" evidence="1">
    <location>
        <begin position="117"/>
        <end position="145"/>
    </location>
</feature>
<proteinExistence type="predicted"/>
<feature type="compositionally biased region" description="Basic and acidic residues" evidence="1">
    <location>
        <begin position="117"/>
        <end position="133"/>
    </location>
</feature>
<evidence type="ECO:0000256" key="1">
    <source>
        <dbReference type="SAM" id="MobiDB-lite"/>
    </source>
</evidence>
<accession>A0A0K8UNI1</accession>
<protein>
    <submittedName>
        <fullName evidence="2">Uncharacterized protein</fullName>
    </submittedName>
</protein>